<organism evidence="2">
    <name type="scientific">viral metagenome</name>
    <dbReference type="NCBI Taxonomy" id="1070528"/>
    <lineage>
        <taxon>unclassified sequences</taxon>
        <taxon>metagenomes</taxon>
        <taxon>organismal metagenomes</taxon>
    </lineage>
</organism>
<protein>
    <recommendedName>
        <fullName evidence="4">Prohead protease</fullName>
    </recommendedName>
</protein>
<evidence type="ECO:0008006" key="4">
    <source>
        <dbReference type="Google" id="ProtNLM"/>
    </source>
</evidence>
<evidence type="ECO:0000313" key="3">
    <source>
        <dbReference type="EMBL" id="QJI02860.1"/>
    </source>
</evidence>
<dbReference type="AlphaFoldDB" id="A0A6H1ZNZ5"/>
<evidence type="ECO:0000256" key="1">
    <source>
        <dbReference type="SAM" id="MobiDB-lite"/>
    </source>
</evidence>
<gene>
    <name evidence="2" type="ORF">TM448A01254_0010</name>
    <name evidence="3" type="ORF">TM448B03739_0007</name>
</gene>
<reference evidence="2" key="1">
    <citation type="submission" date="2020-03" db="EMBL/GenBank/DDBJ databases">
        <title>The deep terrestrial virosphere.</title>
        <authorList>
            <person name="Holmfeldt K."/>
            <person name="Nilsson E."/>
            <person name="Simone D."/>
            <person name="Lopez-Fernandez M."/>
            <person name="Wu X."/>
            <person name="de Brujin I."/>
            <person name="Lundin D."/>
            <person name="Andersson A."/>
            <person name="Bertilsson S."/>
            <person name="Dopson M."/>
        </authorList>
    </citation>
    <scope>NUCLEOTIDE SEQUENCE</scope>
    <source>
        <strain evidence="2">TM448A01254</strain>
        <strain evidence="3">TM448B03739</strain>
    </source>
</reference>
<feature type="compositionally biased region" description="Acidic residues" evidence="1">
    <location>
        <begin position="185"/>
        <end position="195"/>
    </location>
</feature>
<evidence type="ECO:0000313" key="2">
    <source>
        <dbReference type="EMBL" id="QJA49192.1"/>
    </source>
</evidence>
<accession>A0A6H1ZNZ5</accession>
<dbReference type="EMBL" id="MT144123">
    <property type="protein sequence ID" value="QJA49192.1"/>
    <property type="molecule type" value="Genomic_DNA"/>
</dbReference>
<feature type="region of interest" description="Disordered" evidence="1">
    <location>
        <begin position="179"/>
        <end position="225"/>
    </location>
</feature>
<proteinExistence type="predicted"/>
<sequence length="297" mass="33276">MKKEFNPIIAENFIVEYVAPITFVLEKFDEKLSGKRSPLKISGVAIDETISYNNLKYTKEELKKAAPSLSDKPILKDHKNEIDSLVGRTGNSYFNETQNSIPYDGLIMDEKTIEMIEDGRIKNVSIGAKVEKLRRENPKDSNSPLIAEGISFLELSVTPVQGVQNATISQAISEKFNLGDKMVEEENETPVETPEEGSKETPEETPVETPAEPEKPAEATSTEALKKMLREVVREELRIKEKPKGKGIVANTVKQERVQDNLIRERTREGLTIYSLDEKLVYGESVNQVPQGVKIKG</sequence>
<name>A0A6H1ZNZ5_9ZZZZ</name>
<dbReference type="EMBL" id="MT145037">
    <property type="protein sequence ID" value="QJI02860.1"/>
    <property type="molecule type" value="Genomic_DNA"/>
</dbReference>